<evidence type="ECO:0000256" key="6">
    <source>
        <dbReference type="ARBA" id="ARBA00035303"/>
    </source>
</evidence>
<evidence type="ECO:0000256" key="2">
    <source>
        <dbReference type="ARBA" id="ARBA00022730"/>
    </source>
</evidence>
<dbReference type="InterPro" id="IPR057268">
    <property type="entry name" value="Ribosomal_L18"/>
</dbReference>
<accession>A0A835PBD6</accession>
<evidence type="ECO:0000313" key="9">
    <source>
        <dbReference type="EMBL" id="KAG0450612.1"/>
    </source>
</evidence>
<keyword evidence="5" id="KW-0687">Ribonucleoprotein</keyword>
<dbReference type="GO" id="GO:0006412">
    <property type="term" value="P:translation"/>
    <property type="evidence" value="ECO:0007669"/>
    <property type="project" value="InterPro"/>
</dbReference>
<dbReference type="SUPFAM" id="SSF53137">
    <property type="entry name" value="Translational machinery components"/>
    <property type="match status" value="1"/>
</dbReference>
<evidence type="ECO:0000256" key="1">
    <source>
        <dbReference type="ARBA" id="ARBA00007116"/>
    </source>
</evidence>
<dbReference type="CDD" id="cd00432">
    <property type="entry name" value="Ribosomal_L18_L5e"/>
    <property type="match status" value="1"/>
</dbReference>
<evidence type="ECO:0000256" key="5">
    <source>
        <dbReference type="ARBA" id="ARBA00023274"/>
    </source>
</evidence>
<keyword evidence="4" id="KW-0689">Ribosomal protein</keyword>
<dbReference type="GO" id="GO:0005840">
    <property type="term" value="C:ribosome"/>
    <property type="evidence" value="ECO:0007669"/>
    <property type="project" value="UniProtKB-KW"/>
</dbReference>
<dbReference type="Proteomes" id="UP000636800">
    <property type="component" value="Unassembled WGS sequence"/>
</dbReference>
<gene>
    <name evidence="9" type="ORF">HPP92_026642</name>
    <name evidence="8" type="ORF">HPP92_026860</name>
</gene>
<dbReference type="Pfam" id="PF00861">
    <property type="entry name" value="Ribosomal_L18p"/>
    <property type="match status" value="1"/>
</dbReference>
<evidence type="ECO:0000256" key="7">
    <source>
        <dbReference type="ARBA" id="ARBA00082729"/>
    </source>
</evidence>
<dbReference type="EMBL" id="JADCNL010000106">
    <property type="protein sequence ID" value="KAG0450545.1"/>
    <property type="molecule type" value="Genomic_DNA"/>
</dbReference>
<organism evidence="8 10">
    <name type="scientific">Vanilla planifolia</name>
    <name type="common">Vanilla</name>
    <dbReference type="NCBI Taxonomy" id="51239"/>
    <lineage>
        <taxon>Eukaryota</taxon>
        <taxon>Viridiplantae</taxon>
        <taxon>Streptophyta</taxon>
        <taxon>Embryophyta</taxon>
        <taxon>Tracheophyta</taxon>
        <taxon>Spermatophyta</taxon>
        <taxon>Magnoliopsida</taxon>
        <taxon>Liliopsida</taxon>
        <taxon>Asparagales</taxon>
        <taxon>Orchidaceae</taxon>
        <taxon>Vanilloideae</taxon>
        <taxon>Vanilleae</taxon>
        <taxon>Vanilla</taxon>
    </lineage>
</organism>
<dbReference type="OrthoDB" id="1932324at2759"/>
<dbReference type="GO" id="GO:0003735">
    <property type="term" value="F:structural constituent of ribosome"/>
    <property type="evidence" value="ECO:0007669"/>
    <property type="project" value="InterPro"/>
</dbReference>
<dbReference type="GO" id="GO:1990904">
    <property type="term" value="C:ribonucleoprotein complex"/>
    <property type="evidence" value="ECO:0007669"/>
    <property type="project" value="UniProtKB-KW"/>
</dbReference>
<dbReference type="InterPro" id="IPR005484">
    <property type="entry name" value="Ribosomal_uL18_bac/plant/anim"/>
</dbReference>
<evidence type="ECO:0000256" key="4">
    <source>
        <dbReference type="ARBA" id="ARBA00022980"/>
    </source>
</evidence>
<sequence>MYPSSALAVASSAPSLMLAPVASWYLSPSHGSGAFPSSLHVGLGVEISARGRRTSTWPKLPFIEARAKNSTENHGVRHERIRKKVHGTPERPRMCVFRSNKHLYVQVIDDTQMHTLASVSTMQKSISENIDYSSGPTIEVAKKLGEAIAKSCLQKGITQVTFDRGGYAYHGRVQALADAAREHGLLF</sequence>
<dbReference type="FunFam" id="3.30.420.100:FF:000001">
    <property type="entry name" value="50S ribosomal protein L18"/>
    <property type="match status" value="1"/>
</dbReference>
<dbReference type="GO" id="GO:0005737">
    <property type="term" value="C:cytoplasm"/>
    <property type="evidence" value="ECO:0007669"/>
    <property type="project" value="UniProtKB-ARBA"/>
</dbReference>
<name>A0A835PBD6_VANPL</name>
<dbReference type="Gene3D" id="3.30.420.100">
    <property type="match status" value="1"/>
</dbReference>
<evidence type="ECO:0000313" key="8">
    <source>
        <dbReference type="EMBL" id="KAG0450545.1"/>
    </source>
</evidence>
<evidence type="ECO:0000256" key="3">
    <source>
        <dbReference type="ARBA" id="ARBA00022884"/>
    </source>
</evidence>
<dbReference type="NCBIfam" id="TIGR00060">
    <property type="entry name" value="L18_bact"/>
    <property type="match status" value="1"/>
</dbReference>
<dbReference type="HAMAP" id="MF_01337_B">
    <property type="entry name" value="Ribosomal_uL18_B"/>
    <property type="match status" value="1"/>
</dbReference>
<comment type="similarity">
    <text evidence="1">Belongs to the universal ribosomal protein uL18 family.</text>
</comment>
<proteinExistence type="inferred from homology"/>
<reference evidence="10 11" key="1">
    <citation type="journal article" date="2020" name="Nat. Food">
        <title>A phased Vanilla planifolia genome enables genetic improvement of flavour and production.</title>
        <authorList>
            <person name="Hasing T."/>
            <person name="Tang H."/>
            <person name="Brym M."/>
            <person name="Khazi F."/>
            <person name="Huang T."/>
            <person name="Chambers A.H."/>
        </authorList>
    </citation>
    <scope>NUCLEOTIDE SEQUENCE [LARGE SCALE GENOMIC DNA]</scope>
    <source>
        <tissue evidence="8">Leaf</tissue>
    </source>
</reference>
<keyword evidence="2" id="KW-0699">rRNA-binding</keyword>
<evidence type="ECO:0000313" key="10">
    <source>
        <dbReference type="Proteomes" id="UP000636800"/>
    </source>
</evidence>
<protein>
    <recommendedName>
        <fullName evidence="6">Large ribosomal subunit protein uL18c</fullName>
    </recommendedName>
    <alternativeName>
        <fullName evidence="7">CL18</fullName>
    </alternativeName>
</protein>
<keyword evidence="3" id="KW-0694">RNA-binding</keyword>
<dbReference type="EMBL" id="JADCNM010000107">
    <property type="protein sequence ID" value="KAG0450612.1"/>
    <property type="molecule type" value="Genomic_DNA"/>
</dbReference>
<dbReference type="GO" id="GO:0008097">
    <property type="term" value="F:5S rRNA binding"/>
    <property type="evidence" value="ECO:0007669"/>
    <property type="project" value="TreeGrafter"/>
</dbReference>
<comment type="caution">
    <text evidence="8">The sequence shown here is derived from an EMBL/GenBank/DDBJ whole genome shotgun (WGS) entry which is preliminary data.</text>
</comment>
<keyword evidence="10" id="KW-1185">Reference proteome</keyword>
<evidence type="ECO:0000313" key="11">
    <source>
        <dbReference type="Proteomes" id="UP000639772"/>
    </source>
</evidence>
<dbReference type="InterPro" id="IPR004389">
    <property type="entry name" value="Ribosomal_uL18_bac-type"/>
</dbReference>
<dbReference type="PANTHER" id="PTHR12899:SF3">
    <property type="entry name" value="LARGE RIBOSOMAL SUBUNIT PROTEIN UL18M"/>
    <property type="match status" value="1"/>
</dbReference>
<dbReference type="AlphaFoldDB" id="A0A835PBD6"/>
<dbReference type="Proteomes" id="UP000639772">
    <property type="component" value="Unassembled WGS sequence"/>
</dbReference>
<dbReference type="PANTHER" id="PTHR12899">
    <property type="entry name" value="39S RIBOSOMAL PROTEIN L18, MITOCHONDRIAL"/>
    <property type="match status" value="1"/>
</dbReference>